<keyword evidence="2" id="KW-0223">Dioxygenase</keyword>
<name>A0A8J3NCL4_9ACTN</name>
<dbReference type="Proteomes" id="UP000612808">
    <property type="component" value="Unassembled WGS sequence"/>
</dbReference>
<sequence>MQPLDSYPRLLAHDVTALAAFYSDGLGLVPARTVADQYVSFDLHAGTPAESTALAILAADEIAAEVGTVGAAEPTRDRLMVVLRVADVDACVPPAVAAGGTLVAGPTDKAYGLRSAHLRDPEGNLVEIQQY</sequence>
<dbReference type="AlphaFoldDB" id="A0A8J3NCL4"/>
<protein>
    <submittedName>
        <fullName evidence="2">Extradiol dioxygenase</fullName>
    </submittedName>
</protein>
<accession>A0A8J3NCL4</accession>
<dbReference type="GO" id="GO:0051213">
    <property type="term" value="F:dioxygenase activity"/>
    <property type="evidence" value="ECO:0007669"/>
    <property type="project" value="UniProtKB-KW"/>
</dbReference>
<dbReference type="PANTHER" id="PTHR36503:SF1">
    <property type="entry name" value="BLR2520 PROTEIN"/>
    <property type="match status" value="1"/>
</dbReference>
<dbReference type="SUPFAM" id="SSF54593">
    <property type="entry name" value="Glyoxalase/Bleomycin resistance protein/Dihydroxybiphenyl dioxygenase"/>
    <property type="match status" value="1"/>
</dbReference>
<dbReference type="PANTHER" id="PTHR36503">
    <property type="entry name" value="BLR2520 PROTEIN"/>
    <property type="match status" value="1"/>
</dbReference>
<reference evidence="2" key="1">
    <citation type="submission" date="2021-01" db="EMBL/GenBank/DDBJ databases">
        <title>Whole genome shotgun sequence of Actinocatenispora rupis NBRC 107355.</title>
        <authorList>
            <person name="Komaki H."/>
            <person name="Tamura T."/>
        </authorList>
    </citation>
    <scope>NUCLEOTIDE SEQUENCE</scope>
    <source>
        <strain evidence="2">NBRC 107355</strain>
    </source>
</reference>
<dbReference type="Pfam" id="PF18029">
    <property type="entry name" value="Glyoxalase_6"/>
    <property type="match status" value="1"/>
</dbReference>
<gene>
    <name evidence="2" type="ORF">Aru02nite_29090</name>
</gene>
<organism evidence="2 3">
    <name type="scientific">Actinocatenispora rupis</name>
    <dbReference type="NCBI Taxonomy" id="519421"/>
    <lineage>
        <taxon>Bacteria</taxon>
        <taxon>Bacillati</taxon>
        <taxon>Actinomycetota</taxon>
        <taxon>Actinomycetes</taxon>
        <taxon>Micromonosporales</taxon>
        <taxon>Micromonosporaceae</taxon>
        <taxon>Actinocatenispora</taxon>
    </lineage>
</organism>
<proteinExistence type="predicted"/>
<keyword evidence="3" id="KW-1185">Reference proteome</keyword>
<feature type="domain" description="VOC" evidence="1">
    <location>
        <begin position="3"/>
        <end position="131"/>
    </location>
</feature>
<dbReference type="PROSITE" id="PS51819">
    <property type="entry name" value="VOC"/>
    <property type="match status" value="1"/>
</dbReference>
<dbReference type="InterPro" id="IPR041581">
    <property type="entry name" value="Glyoxalase_6"/>
</dbReference>
<dbReference type="InterPro" id="IPR037523">
    <property type="entry name" value="VOC_core"/>
</dbReference>
<dbReference type="EMBL" id="BOMB01000016">
    <property type="protein sequence ID" value="GID12020.1"/>
    <property type="molecule type" value="Genomic_DNA"/>
</dbReference>
<dbReference type="InterPro" id="IPR029068">
    <property type="entry name" value="Glyas_Bleomycin-R_OHBP_Dase"/>
</dbReference>
<evidence type="ECO:0000259" key="1">
    <source>
        <dbReference type="PROSITE" id="PS51819"/>
    </source>
</evidence>
<keyword evidence="2" id="KW-0560">Oxidoreductase</keyword>
<evidence type="ECO:0000313" key="2">
    <source>
        <dbReference type="EMBL" id="GID12020.1"/>
    </source>
</evidence>
<dbReference type="Gene3D" id="3.10.180.10">
    <property type="entry name" value="2,3-Dihydroxybiphenyl 1,2-Dioxygenase, domain 1"/>
    <property type="match status" value="1"/>
</dbReference>
<dbReference type="RefSeq" id="WP_203658011.1">
    <property type="nucleotide sequence ID" value="NZ_BAAAZM010000028.1"/>
</dbReference>
<evidence type="ECO:0000313" key="3">
    <source>
        <dbReference type="Proteomes" id="UP000612808"/>
    </source>
</evidence>
<comment type="caution">
    <text evidence="2">The sequence shown here is derived from an EMBL/GenBank/DDBJ whole genome shotgun (WGS) entry which is preliminary data.</text>
</comment>